<keyword evidence="3" id="KW-0274">FAD</keyword>
<sequence>MDFRVLGLSELVVYPRSSLQKTLEDFDGFNGGNGGGRLGMALGGAGGLGKLLESLGDAGVWDLGKGMSNMRIFEPIKLNSYTSYVQTSNLKFRLGLGCMFSFSSLFDYACFVASFGDGSWLAVLLKAFSPPLRKFDDFLPVGLEVTRQHACCEVEGGGWKMGRLFLHGARLLSRGFCSLGSNRISVCIVGSGPAGFYTAEKMLKAHQTVEVDIIDRLPTPFGLVRYGVAPDHPETKIVANQFSRVAKSERCSFFGNIALGSDISLSELRENYDIVVLSYGAESDRSLGIPGEDLNGIYSAREFVWWYNGHPDCFKMAPDLKSTDTAVILGLGNVALDVARILLRPVSELAKTDISDHALASLQDSTIRKVYLVARRGPAQAACTAKELREILGMKNLHIKIQQVDLDISPSDEEELKNQRVQKRVYELLSKAAASPHCPPAEQRELHFVFFRKPDRFLPSENGCTVENGSPGKRLAVGTGEFEDITCGLVLKSIGYKSLPIDGLPFDNHKGVVPNLKGRVLSSYQTGHEAVEHGLYVAGWLKRGPIGIVATNLYCAEETVASISEDVEKGLLTAASGTPKPGRQGLLHLLDNKNIKFVPFSGWEKIDAKEKMVGQQRNKPREKITTWEELLKSSNV</sequence>
<comment type="caution">
    <text evidence="6">The sequence shown here is derived from an EMBL/GenBank/DDBJ whole genome shotgun (WGS) entry which is preliminary data.</text>
</comment>
<protein>
    <recommendedName>
        <fullName evidence="8">NADPH:adrenodoxin oxidoreductase, mitochondrial</fullName>
    </recommendedName>
</protein>
<dbReference type="SUPFAM" id="SSF51971">
    <property type="entry name" value="Nucleotide-binding domain"/>
    <property type="match status" value="2"/>
</dbReference>
<dbReference type="PANTHER" id="PTHR48467:SF1">
    <property type="entry name" value="GLUTAMATE SYNTHASE 1 [NADH], CHLOROPLASTIC-LIKE"/>
    <property type="match status" value="1"/>
</dbReference>
<evidence type="ECO:0000256" key="3">
    <source>
        <dbReference type="ARBA" id="ARBA00022827"/>
    </source>
</evidence>
<evidence type="ECO:0000256" key="5">
    <source>
        <dbReference type="ARBA" id="ARBA00023002"/>
    </source>
</evidence>
<dbReference type="Proteomes" id="UP000775213">
    <property type="component" value="Unassembled WGS sequence"/>
</dbReference>
<dbReference type="GO" id="GO:0016491">
    <property type="term" value="F:oxidoreductase activity"/>
    <property type="evidence" value="ECO:0007669"/>
    <property type="project" value="UniProtKB-KW"/>
</dbReference>
<dbReference type="EMBL" id="JAGFBR010000018">
    <property type="protein sequence ID" value="KAH0449742.1"/>
    <property type="molecule type" value="Genomic_DNA"/>
</dbReference>
<dbReference type="InterPro" id="IPR036188">
    <property type="entry name" value="FAD/NAD-bd_sf"/>
</dbReference>
<name>A0AAV7G0R8_DENCH</name>
<evidence type="ECO:0000256" key="2">
    <source>
        <dbReference type="ARBA" id="ARBA00022630"/>
    </source>
</evidence>
<proteinExistence type="predicted"/>
<evidence type="ECO:0000313" key="6">
    <source>
        <dbReference type="EMBL" id="KAH0449742.1"/>
    </source>
</evidence>
<dbReference type="PANTHER" id="PTHR48467">
    <property type="entry name" value="GLUTAMATE SYNTHASE 1 [NADH], CHLOROPLASTIC-LIKE"/>
    <property type="match status" value="1"/>
</dbReference>
<dbReference type="InterPro" id="IPR055275">
    <property type="entry name" value="Ferredox_Rdtase"/>
</dbReference>
<gene>
    <name evidence="6" type="ORF">IEQ34_020434</name>
</gene>
<keyword evidence="2" id="KW-0285">Flavoprotein</keyword>
<keyword evidence="5" id="KW-0560">Oxidoreductase</keyword>
<dbReference type="AlphaFoldDB" id="A0AAV7G0R8"/>
<evidence type="ECO:0008006" key="8">
    <source>
        <dbReference type="Google" id="ProtNLM"/>
    </source>
</evidence>
<dbReference type="Gene3D" id="3.50.50.60">
    <property type="entry name" value="FAD/NAD(P)-binding domain"/>
    <property type="match status" value="1"/>
</dbReference>
<keyword evidence="4" id="KW-0521">NADP</keyword>
<accession>A0AAV7G0R8</accession>
<dbReference type="PRINTS" id="PR00419">
    <property type="entry name" value="ADXRDTASE"/>
</dbReference>
<reference evidence="6 7" key="1">
    <citation type="journal article" date="2021" name="Hortic Res">
        <title>Chromosome-scale assembly of the Dendrobium chrysotoxum genome enhances the understanding of orchid evolution.</title>
        <authorList>
            <person name="Zhang Y."/>
            <person name="Zhang G.Q."/>
            <person name="Zhang D."/>
            <person name="Liu X.D."/>
            <person name="Xu X.Y."/>
            <person name="Sun W.H."/>
            <person name="Yu X."/>
            <person name="Zhu X."/>
            <person name="Wang Z.W."/>
            <person name="Zhao X."/>
            <person name="Zhong W.Y."/>
            <person name="Chen H."/>
            <person name="Yin W.L."/>
            <person name="Huang T."/>
            <person name="Niu S.C."/>
            <person name="Liu Z.J."/>
        </authorList>
    </citation>
    <scope>NUCLEOTIDE SEQUENCE [LARGE SCALE GENOMIC DNA]</scope>
    <source>
        <strain evidence="6">Lindl</strain>
    </source>
</reference>
<organism evidence="6 7">
    <name type="scientific">Dendrobium chrysotoxum</name>
    <name type="common">Orchid</name>
    <dbReference type="NCBI Taxonomy" id="161865"/>
    <lineage>
        <taxon>Eukaryota</taxon>
        <taxon>Viridiplantae</taxon>
        <taxon>Streptophyta</taxon>
        <taxon>Embryophyta</taxon>
        <taxon>Tracheophyta</taxon>
        <taxon>Spermatophyta</taxon>
        <taxon>Magnoliopsida</taxon>
        <taxon>Liliopsida</taxon>
        <taxon>Asparagales</taxon>
        <taxon>Orchidaceae</taxon>
        <taxon>Epidendroideae</taxon>
        <taxon>Malaxideae</taxon>
        <taxon>Dendrobiinae</taxon>
        <taxon>Dendrobium</taxon>
    </lineage>
</organism>
<evidence type="ECO:0000313" key="7">
    <source>
        <dbReference type="Proteomes" id="UP000775213"/>
    </source>
</evidence>
<evidence type="ECO:0000256" key="4">
    <source>
        <dbReference type="ARBA" id="ARBA00022857"/>
    </source>
</evidence>
<dbReference type="Gene3D" id="3.40.50.720">
    <property type="entry name" value="NAD(P)-binding Rossmann-like Domain"/>
    <property type="match status" value="1"/>
</dbReference>
<evidence type="ECO:0000256" key="1">
    <source>
        <dbReference type="ARBA" id="ARBA00001974"/>
    </source>
</evidence>
<comment type="cofactor">
    <cofactor evidence="1">
        <name>FAD</name>
        <dbReference type="ChEBI" id="CHEBI:57692"/>
    </cofactor>
</comment>
<keyword evidence="7" id="KW-1185">Reference proteome</keyword>